<dbReference type="Gene3D" id="3.30.1360.40">
    <property type="match status" value="1"/>
</dbReference>
<dbReference type="InterPro" id="IPR010016">
    <property type="entry name" value="PxpB"/>
</dbReference>
<keyword evidence="5" id="KW-0418">Kinase</keyword>
<proteinExistence type="predicted"/>
<protein>
    <submittedName>
        <fullName evidence="5">Kinase</fullName>
    </submittedName>
</protein>
<name>A0A1C9I2C2_RHILT</name>
<keyword evidence="5" id="KW-0808">Transferase</keyword>
<sequence length="235" mass="24925">MSQTPFAASGTGPNYRPVGGHAVLVEFGATIDKRIHDRVVKLDAALKAAPFQGFVEAVPAYASILVCFDPLVADHRTTEAAIAERLGAEVPATIGAMREVEVCYDPDLAPDLAAVAEASGLSPEDVISAHLSGDYSVFLYGFAPGYAYLAGVPEAIQQPRKPAPIRGIAAGSVLIAGPQCLVSTLTMPTGWWIIGRSPTKILDAASDDRPFLFDVGDAVRFRRISRAEFDARCPE</sequence>
<dbReference type="InterPro" id="IPR003833">
    <property type="entry name" value="CT_C_D"/>
</dbReference>
<dbReference type="PANTHER" id="PTHR34698:SF2">
    <property type="entry name" value="5-OXOPROLINASE SUBUNIT B"/>
    <property type="match status" value="1"/>
</dbReference>
<evidence type="ECO:0000256" key="2">
    <source>
        <dbReference type="ARBA" id="ARBA00022801"/>
    </source>
</evidence>
<evidence type="ECO:0000256" key="3">
    <source>
        <dbReference type="ARBA" id="ARBA00022840"/>
    </source>
</evidence>
<keyword evidence="3" id="KW-0067">ATP-binding</keyword>
<dbReference type="SUPFAM" id="SSF50891">
    <property type="entry name" value="Cyclophilin-like"/>
    <property type="match status" value="1"/>
</dbReference>
<dbReference type="AlphaFoldDB" id="A0A1C9I2C2"/>
<dbReference type="PANTHER" id="PTHR34698">
    <property type="entry name" value="5-OXOPROLINASE SUBUNIT B"/>
    <property type="match status" value="1"/>
</dbReference>
<keyword evidence="2" id="KW-0378">Hydrolase</keyword>
<dbReference type="EMBL" id="KX490752">
    <property type="protein sequence ID" value="AOO93116.1"/>
    <property type="molecule type" value="Genomic_DNA"/>
</dbReference>
<dbReference type="Gene3D" id="2.40.100.10">
    <property type="entry name" value="Cyclophilin-like"/>
    <property type="match status" value="1"/>
</dbReference>
<keyword evidence="1" id="KW-0547">Nucleotide-binding</keyword>
<dbReference type="GO" id="GO:0016787">
    <property type="term" value="F:hydrolase activity"/>
    <property type="evidence" value="ECO:0007669"/>
    <property type="project" value="UniProtKB-KW"/>
</dbReference>
<evidence type="ECO:0000313" key="5">
    <source>
        <dbReference type="EMBL" id="AOO93116.1"/>
    </source>
</evidence>
<reference evidence="5" key="2">
    <citation type="journal article" date="2016" name="Front. Microbiol.">
        <title>The Regulatory Protein RosR Affects Rhizobium leguminosarum bv. trifolii Protein Profiles, Cell Surface Properties, and Symbiosis with Clover.</title>
        <authorList>
            <person name="Rachwal K."/>
            <person name="Boguszewska A."/>
            <person name="Kopcinska J."/>
            <person name="Karas M."/>
            <person name="Tchorzewski M."/>
            <person name="Janczarek M."/>
        </authorList>
    </citation>
    <scope>NUCLEOTIDE SEQUENCE</scope>
    <source>
        <strain evidence="5">Rt24.2</strain>
    </source>
</reference>
<dbReference type="Pfam" id="PF02682">
    <property type="entry name" value="CT_C_D"/>
    <property type="match status" value="1"/>
</dbReference>
<dbReference type="RefSeq" id="WP_026188393.1">
    <property type="nucleotide sequence ID" value="NZ_CP050103.1"/>
</dbReference>
<feature type="domain" description="Carboxyltransferase" evidence="4">
    <location>
        <begin position="13"/>
        <end position="213"/>
    </location>
</feature>
<dbReference type="SMART" id="SM00796">
    <property type="entry name" value="AHS1"/>
    <property type="match status" value="1"/>
</dbReference>
<accession>A0A1C9I2C2</accession>
<evidence type="ECO:0000259" key="4">
    <source>
        <dbReference type="SMART" id="SM00796"/>
    </source>
</evidence>
<reference evidence="5" key="1">
    <citation type="journal article" date="2015" name="BMC Genomics">
        <title>Transcriptome profiling of a Rhizobium leguminosarum bv. trifolii rosR mutant reveals the role of the transcriptional regulator RosR in motility, synthesis of cell-surface components, and other cellular processes.</title>
        <authorList>
            <person name="Rachwal K."/>
            <person name="Matczynska E."/>
            <person name="Janczarek M."/>
        </authorList>
    </citation>
    <scope>NUCLEOTIDE SEQUENCE</scope>
    <source>
        <strain evidence="5">Rt24.2</strain>
    </source>
</reference>
<dbReference type="GO" id="GO:0005524">
    <property type="term" value="F:ATP binding"/>
    <property type="evidence" value="ECO:0007669"/>
    <property type="project" value="UniProtKB-KW"/>
</dbReference>
<dbReference type="SUPFAM" id="SSF160467">
    <property type="entry name" value="PH0987 N-terminal domain-like"/>
    <property type="match status" value="1"/>
</dbReference>
<dbReference type="InterPro" id="IPR029000">
    <property type="entry name" value="Cyclophilin-like_dom_sf"/>
</dbReference>
<evidence type="ECO:0000256" key="1">
    <source>
        <dbReference type="ARBA" id="ARBA00022741"/>
    </source>
</evidence>
<dbReference type="GO" id="GO:0016301">
    <property type="term" value="F:kinase activity"/>
    <property type="evidence" value="ECO:0007669"/>
    <property type="project" value="UniProtKB-KW"/>
</dbReference>
<organism evidence="5">
    <name type="scientific">Rhizobium leguminosarum bv. trifolii</name>
    <dbReference type="NCBI Taxonomy" id="386"/>
    <lineage>
        <taxon>Bacteria</taxon>
        <taxon>Pseudomonadati</taxon>
        <taxon>Pseudomonadota</taxon>
        <taxon>Alphaproteobacteria</taxon>
        <taxon>Hyphomicrobiales</taxon>
        <taxon>Rhizobiaceae</taxon>
        <taxon>Rhizobium/Agrobacterium group</taxon>
        <taxon>Rhizobium</taxon>
    </lineage>
</organism>